<feature type="region of interest" description="Disordered" evidence="1">
    <location>
        <begin position="63"/>
        <end position="91"/>
    </location>
</feature>
<evidence type="ECO:0000313" key="2">
    <source>
        <dbReference type="EMBL" id="KAJ1097619.1"/>
    </source>
</evidence>
<gene>
    <name evidence="2" type="ORF">NDU88_002736</name>
</gene>
<evidence type="ECO:0000256" key="1">
    <source>
        <dbReference type="SAM" id="MobiDB-lite"/>
    </source>
</evidence>
<proteinExistence type="predicted"/>
<dbReference type="EMBL" id="JANPWB010000014">
    <property type="protein sequence ID" value="KAJ1097619.1"/>
    <property type="molecule type" value="Genomic_DNA"/>
</dbReference>
<keyword evidence="3" id="KW-1185">Reference proteome</keyword>
<protein>
    <submittedName>
        <fullName evidence="2">Uncharacterized protein</fullName>
    </submittedName>
</protein>
<comment type="caution">
    <text evidence="2">The sequence shown here is derived from an EMBL/GenBank/DDBJ whole genome shotgun (WGS) entry which is preliminary data.</text>
</comment>
<evidence type="ECO:0000313" key="3">
    <source>
        <dbReference type="Proteomes" id="UP001066276"/>
    </source>
</evidence>
<accession>A0AAV7M3B8</accession>
<reference evidence="2" key="1">
    <citation type="journal article" date="2022" name="bioRxiv">
        <title>Sequencing and chromosome-scale assembly of the giantPleurodeles waltlgenome.</title>
        <authorList>
            <person name="Brown T."/>
            <person name="Elewa A."/>
            <person name="Iarovenko S."/>
            <person name="Subramanian E."/>
            <person name="Araus A.J."/>
            <person name="Petzold A."/>
            <person name="Susuki M."/>
            <person name="Suzuki K.-i.T."/>
            <person name="Hayashi T."/>
            <person name="Toyoda A."/>
            <person name="Oliveira C."/>
            <person name="Osipova E."/>
            <person name="Leigh N.D."/>
            <person name="Simon A."/>
            <person name="Yun M.H."/>
        </authorList>
    </citation>
    <scope>NUCLEOTIDE SEQUENCE</scope>
    <source>
        <strain evidence="2">20211129_DDA</strain>
        <tissue evidence="2">Liver</tissue>
    </source>
</reference>
<dbReference type="Proteomes" id="UP001066276">
    <property type="component" value="Chromosome 10"/>
</dbReference>
<organism evidence="2 3">
    <name type="scientific">Pleurodeles waltl</name>
    <name type="common">Iberian ribbed newt</name>
    <dbReference type="NCBI Taxonomy" id="8319"/>
    <lineage>
        <taxon>Eukaryota</taxon>
        <taxon>Metazoa</taxon>
        <taxon>Chordata</taxon>
        <taxon>Craniata</taxon>
        <taxon>Vertebrata</taxon>
        <taxon>Euteleostomi</taxon>
        <taxon>Amphibia</taxon>
        <taxon>Batrachia</taxon>
        <taxon>Caudata</taxon>
        <taxon>Salamandroidea</taxon>
        <taxon>Salamandridae</taxon>
        <taxon>Pleurodelinae</taxon>
        <taxon>Pleurodeles</taxon>
    </lineage>
</organism>
<name>A0AAV7M3B8_PLEWA</name>
<dbReference type="AlphaFoldDB" id="A0AAV7M3B8"/>
<sequence length="91" mass="9705">MCLASAAQVDETCSKGNKGTAGLCWWGRGAAQSGFVFQRGGGRGAPVAAAKSFLLRRGHRRTLHRSGENTPRALTGRRQPCSLPWRKGIAP</sequence>